<gene>
    <name evidence="3" type="primary">CARNS1</name>
    <name evidence="3" type="ORF">SNEC2469_LOCUS16825</name>
</gene>
<organism evidence="3 4">
    <name type="scientific">Symbiodinium necroappetens</name>
    <dbReference type="NCBI Taxonomy" id="1628268"/>
    <lineage>
        <taxon>Eukaryota</taxon>
        <taxon>Sar</taxon>
        <taxon>Alveolata</taxon>
        <taxon>Dinophyceae</taxon>
        <taxon>Suessiales</taxon>
        <taxon>Symbiodiniaceae</taxon>
        <taxon>Symbiodinium</taxon>
    </lineage>
</organism>
<feature type="region of interest" description="Disordered" evidence="1">
    <location>
        <begin position="1"/>
        <end position="104"/>
    </location>
</feature>
<name>A0A812UH37_9DINO</name>
<proteinExistence type="predicted"/>
<reference evidence="3" key="1">
    <citation type="submission" date="2021-02" db="EMBL/GenBank/DDBJ databases">
        <authorList>
            <person name="Dougan E. K."/>
            <person name="Rhodes N."/>
            <person name="Thang M."/>
            <person name="Chan C."/>
        </authorList>
    </citation>
    <scope>NUCLEOTIDE SEQUENCE</scope>
</reference>
<sequence length="299" mass="34419">VASNRNKAATSKKRKGHEVIPDPPSFRNPKQAACARTAKAAKTSHPEVEKTHFQRSGTHATRPWANSQQARHQRQGVQVAHQEASQAKKGKNGTRHDWGPESKHAGSEQLLDCFGRAWNMNKVVVNFLNIGHYYGSKVMKLEQQMFQWEGVRRCVRYLKTEMNLQVTGVIPENYRGMDNGRKQLPLPADIKNMCETVEETPRFGDQRNHRSADDEMTIKCAYRRACRFLDNDNYKEWVVQLQDAKARTWLQKHKDMAHMRFYFDIGTGTFDILGGNYPTTSLAQNDARVQNRRCWTSWG</sequence>
<feature type="compositionally biased region" description="Polar residues" evidence="1">
    <location>
        <begin position="54"/>
        <end position="70"/>
    </location>
</feature>
<dbReference type="Proteomes" id="UP000601435">
    <property type="component" value="Unassembled WGS sequence"/>
</dbReference>
<dbReference type="Pfam" id="PF11977">
    <property type="entry name" value="RNase_Zc3h12a"/>
    <property type="match status" value="1"/>
</dbReference>
<evidence type="ECO:0000256" key="1">
    <source>
        <dbReference type="SAM" id="MobiDB-lite"/>
    </source>
</evidence>
<dbReference type="InterPro" id="IPR021869">
    <property type="entry name" value="RNase_Zc3h12_NYN"/>
</dbReference>
<feature type="non-terminal residue" evidence="3">
    <location>
        <position position="299"/>
    </location>
</feature>
<evidence type="ECO:0000313" key="3">
    <source>
        <dbReference type="EMBL" id="CAE7577155.1"/>
    </source>
</evidence>
<dbReference type="AlphaFoldDB" id="A0A812UH37"/>
<dbReference type="EMBL" id="CAJNJA010027496">
    <property type="protein sequence ID" value="CAE7577155.1"/>
    <property type="molecule type" value="Genomic_DNA"/>
</dbReference>
<dbReference type="OrthoDB" id="425521at2759"/>
<evidence type="ECO:0000313" key="4">
    <source>
        <dbReference type="Proteomes" id="UP000601435"/>
    </source>
</evidence>
<dbReference type="Gene3D" id="3.40.50.11980">
    <property type="match status" value="1"/>
</dbReference>
<feature type="compositionally biased region" description="Low complexity" evidence="1">
    <location>
        <begin position="32"/>
        <end position="43"/>
    </location>
</feature>
<keyword evidence="4" id="KW-1185">Reference proteome</keyword>
<comment type="caution">
    <text evidence="3">The sequence shown here is derived from an EMBL/GenBank/DDBJ whole genome shotgun (WGS) entry which is preliminary data.</text>
</comment>
<accession>A0A812UH37</accession>
<evidence type="ECO:0000259" key="2">
    <source>
        <dbReference type="Pfam" id="PF11977"/>
    </source>
</evidence>
<protein>
    <submittedName>
        <fullName evidence="3">CARNS1 protein</fullName>
    </submittedName>
</protein>
<feature type="domain" description="RNase NYN" evidence="2">
    <location>
        <begin position="122"/>
        <end position="241"/>
    </location>
</feature>
<feature type="compositionally biased region" description="Basic and acidic residues" evidence="1">
    <location>
        <begin position="94"/>
        <end position="104"/>
    </location>
</feature>